<proteinExistence type="predicted"/>
<dbReference type="PANTHER" id="PTHR12271">
    <property type="entry name" value="POLY A POLYMERASE CID PAP -RELATED"/>
    <property type="match status" value="1"/>
</dbReference>
<feature type="compositionally biased region" description="Basic and acidic residues" evidence="1">
    <location>
        <begin position="19"/>
        <end position="28"/>
    </location>
</feature>
<feature type="region of interest" description="Disordered" evidence="1">
    <location>
        <begin position="1"/>
        <end position="28"/>
    </location>
</feature>
<dbReference type="EnsemblMetazoa" id="XM_038200402.1">
    <property type="protein sequence ID" value="XP_038056330.1"/>
    <property type="gene ID" value="LOC119728246"/>
</dbReference>
<dbReference type="Gene3D" id="3.30.460.10">
    <property type="entry name" value="Beta Polymerase, domain 2"/>
    <property type="match status" value="1"/>
</dbReference>
<dbReference type="InterPro" id="IPR045100">
    <property type="entry name" value="TUT4/7_NTP_transf"/>
</dbReference>
<dbReference type="PANTHER" id="PTHR12271:SF40">
    <property type="entry name" value="POLY(A) RNA POLYMERASE GLD2"/>
    <property type="match status" value="1"/>
</dbReference>
<reference evidence="3" key="1">
    <citation type="submission" date="2022-11" db="UniProtKB">
        <authorList>
            <consortium name="EnsemblMetazoa"/>
        </authorList>
    </citation>
    <scope>IDENTIFICATION</scope>
</reference>
<evidence type="ECO:0000256" key="1">
    <source>
        <dbReference type="SAM" id="MobiDB-lite"/>
    </source>
</evidence>
<dbReference type="AlphaFoldDB" id="A0A913ZYE5"/>
<dbReference type="InterPro" id="IPR043519">
    <property type="entry name" value="NT_sf"/>
</dbReference>
<dbReference type="OrthoDB" id="407432at2759"/>
<dbReference type="Pfam" id="PF19088">
    <property type="entry name" value="TUTase"/>
    <property type="match status" value="1"/>
</dbReference>
<dbReference type="GO" id="GO:0016779">
    <property type="term" value="F:nucleotidyltransferase activity"/>
    <property type="evidence" value="ECO:0007669"/>
    <property type="project" value="InterPro"/>
</dbReference>
<dbReference type="RefSeq" id="XP_038056330.1">
    <property type="nucleotide sequence ID" value="XM_038200402.1"/>
</dbReference>
<dbReference type="GO" id="GO:0031123">
    <property type="term" value="P:RNA 3'-end processing"/>
    <property type="evidence" value="ECO:0007669"/>
    <property type="project" value="TreeGrafter"/>
</dbReference>
<organism evidence="3 4">
    <name type="scientific">Patiria miniata</name>
    <name type="common">Bat star</name>
    <name type="synonym">Asterina miniata</name>
    <dbReference type="NCBI Taxonomy" id="46514"/>
    <lineage>
        <taxon>Eukaryota</taxon>
        <taxon>Metazoa</taxon>
        <taxon>Echinodermata</taxon>
        <taxon>Eleutherozoa</taxon>
        <taxon>Asterozoa</taxon>
        <taxon>Asteroidea</taxon>
        <taxon>Valvatacea</taxon>
        <taxon>Valvatida</taxon>
        <taxon>Asterinidae</taxon>
        <taxon>Patiria</taxon>
    </lineage>
</organism>
<evidence type="ECO:0000259" key="2">
    <source>
        <dbReference type="Pfam" id="PF19088"/>
    </source>
</evidence>
<dbReference type="Proteomes" id="UP000887568">
    <property type="component" value="Unplaced"/>
</dbReference>
<dbReference type="RefSeq" id="XP_038056329.1">
    <property type="nucleotide sequence ID" value="XM_038200401.1"/>
</dbReference>
<evidence type="ECO:0000313" key="4">
    <source>
        <dbReference type="Proteomes" id="UP000887568"/>
    </source>
</evidence>
<keyword evidence="4" id="KW-1185">Reference proteome</keyword>
<feature type="domain" description="Terminal uridylyltransferase 4/7 nucleotidyltransferase" evidence="2">
    <location>
        <begin position="199"/>
        <end position="323"/>
    </location>
</feature>
<sequence length="324" mass="37116">MDHPSPKFPAGQHKKHSKNAKEKIKAREQQRYLRKVQKYDTHLNIDVTQEKDPPDASSHADFVHVRIKDEDAKDVRIKNERAKMQEEHISAIHPDLTQFGSDGTRGKKQNKSEDKEIVLPTSTVMQPNTGYSPSPSVGINDDVLEEHHIFRLKKKSSRFPQAMFYCRLCNYHLDTLALCMKHWKEQRHSTLEKSQSNMKEIESIEAPSKAHAEAVTTLLEATVAEIALKDFDLKRRSLIADTLQLLLHRTMPDVKVNLYGSSLSGFGFRDSDVNLGIEAPEGTLPSQVLVRAFEALVHEDTDFDDVRSDFEERFPCIRFSDKQR</sequence>
<dbReference type="GeneID" id="119728246"/>
<dbReference type="SUPFAM" id="SSF81301">
    <property type="entry name" value="Nucleotidyltransferase"/>
    <property type="match status" value="1"/>
</dbReference>
<accession>A0A913ZYE5</accession>
<protein>
    <recommendedName>
        <fullName evidence="2">Terminal uridylyltransferase 4/7 nucleotidyltransferase domain-containing protein</fullName>
    </recommendedName>
</protein>
<evidence type="ECO:0000313" key="3">
    <source>
        <dbReference type="EnsemblMetazoa" id="XP_038056330.1"/>
    </source>
</evidence>
<dbReference type="EnsemblMetazoa" id="XM_038200401.1">
    <property type="protein sequence ID" value="XP_038056329.1"/>
    <property type="gene ID" value="LOC119728246"/>
</dbReference>
<name>A0A913ZYE5_PATMI</name>